<name>A0A1L7WEE6_9HELO</name>
<dbReference type="EMBL" id="FJOG01000001">
    <property type="protein sequence ID" value="CZR51141.1"/>
    <property type="molecule type" value="Genomic_DNA"/>
</dbReference>
<proteinExistence type="predicted"/>
<accession>A0A1L7WEE6</accession>
<keyword evidence="2" id="KW-1185">Reference proteome</keyword>
<dbReference type="Proteomes" id="UP000184330">
    <property type="component" value="Unassembled WGS sequence"/>
</dbReference>
<gene>
    <name evidence="1" type="ORF">PAC_01016</name>
</gene>
<sequence>MTVHIADLLDWPPSPIIYKCVYSDKTAVDSPLRKLVVLLSLTYSEDYPVRQHASDFLHALLINIWKRTADTFAIIDRADTLVHYAEEAHDGGNSESQTFKVHRDDVYTYFPILLTAIKSGFEESRTQTSRFTSLTPRSTQGLLMWLYTEDLKLRQLQPGVEPSWDECKEEDFSLVEL</sequence>
<evidence type="ECO:0000313" key="2">
    <source>
        <dbReference type="Proteomes" id="UP000184330"/>
    </source>
</evidence>
<organism evidence="1 2">
    <name type="scientific">Phialocephala subalpina</name>
    <dbReference type="NCBI Taxonomy" id="576137"/>
    <lineage>
        <taxon>Eukaryota</taxon>
        <taxon>Fungi</taxon>
        <taxon>Dikarya</taxon>
        <taxon>Ascomycota</taxon>
        <taxon>Pezizomycotina</taxon>
        <taxon>Leotiomycetes</taxon>
        <taxon>Helotiales</taxon>
        <taxon>Mollisiaceae</taxon>
        <taxon>Phialocephala</taxon>
        <taxon>Phialocephala fortinii species complex</taxon>
    </lineage>
</organism>
<protein>
    <submittedName>
        <fullName evidence="1">Uncharacterized protein</fullName>
    </submittedName>
</protein>
<reference evidence="1 2" key="1">
    <citation type="submission" date="2016-03" db="EMBL/GenBank/DDBJ databases">
        <authorList>
            <person name="Ploux O."/>
        </authorList>
    </citation>
    <scope>NUCLEOTIDE SEQUENCE [LARGE SCALE GENOMIC DNA]</scope>
    <source>
        <strain evidence="1 2">UAMH 11012</strain>
    </source>
</reference>
<dbReference type="AlphaFoldDB" id="A0A1L7WEE6"/>
<evidence type="ECO:0000313" key="1">
    <source>
        <dbReference type="EMBL" id="CZR51141.1"/>
    </source>
</evidence>